<keyword evidence="9" id="KW-1185">Reference proteome</keyword>
<dbReference type="GO" id="GO:0005829">
    <property type="term" value="C:cytosol"/>
    <property type="evidence" value="ECO:0007669"/>
    <property type="project" value="TreeGrafter"/>
</dbReference>
<dbReference type="KEGG" id="nba:CUN60_03470"/>
<feature type="site" description="Participates in a stacking interaction with the thymidine ring of dTDP-4-oxo-6-deoxyglucose" evidence="6">
    <location>
        <position position="137"/>
    </location>
</feature>
<comment type="subunit">
    <text evidence="7">Homodimer.</text>
</comment>
<dbReference type="InterPro" id="IPR000888">
    <property type="entry name" value="RmlC-like"/>
</dbReference>
<dbReference type="InterPro" id="IPR014710">
    <property type="entry name" value="RmlC-like_jellyroll"/>
</dbReference>
<evidence type="ECO:0000313" key="8">
    <source>
        <dbReference type="EMBL" id="AUR51396.1"/>
    </source>
</evidence>
<dbReference type="UniPathway" id="UPA00124"/>
<dbReference type="Proteomes" id="UP000236655">
    <property type="component" value="Chromosome"/>
</dbReference>
<dbReference type="RefSeq" id="WP_102950696.1">
    <property type="nucleotide sequence ID" value="NZ_CP024847.1"/>
</dbReference>
<dbReference type="EC" id="5.1.3.13" evidence="3 7"/>
<dbReference type="GO" id="GO:0008830">
    <property type="term" value="F:dTDP-4-dehydrorhamnose 3,5-epimerase activity"/>
    <property type="evidence" value="ECO:0007669"/>
    <property type="project" value="UniProtKB-UniRule"/>
</dbReference>
<reference evidence="9" key="1">
    <citation type="submission" date="2017-11" db="EMBL/GenBank/DDBJ databases">
        <authorList>
            <person name="Chan K.G."/>
            <person name="Lee L.S."/>
        </authorList>
    </citation>
    <scope>NUCLEOTIDE SEQUENCE [LARGE SCALE GENOMIC DNA]</scope>
    <source>
        <strain evidence="9">DSM 100970</strain>
    </source>
</reference>
<evidence type="ECO:0000256" key="1">
    <source>
        <dbReference type="ARBA" id="ARBA00001298"/>
    </source>
</evidence>
<dbReference type="SUPFAM" id="SSF51182">
    <property type="entry name" value="RmlC-like cupins"/>
    <property type="match status" value="1"/>
</dbReference>
<proteinExistence type="inferred from homology"/>
<evidence type="ECO:0000256" key="6">
    <source>
        <dbReference type="PIRSR" id="PIRSR600888-3"/>
    </source>
</evidence>
<dbReference type="CDD" id="cd00438">
    <property type="entry name" value="cupin_RmlC"/>
    <property type="match status" value="1"/>
</dbReference>
<dbReference type="AlphaFoldDB" id="A0A2I7N4J9"/>
<dbReference type="PANTHER" id="PTHR21047">
    <property type="entry name" value="DTDP-6-DEOXY-D-GLUCOSE-3,5 EPIMERASE"/>
    <property type="match status" value="1"/>
</dbReference>
<comment type="pathway">
    <text evidence="7">Carbohydrate biosynthesis; dTDP-L-rhamnose biosynthesis.</text>
</comment>
<evidence type="ECO:0000313" key="9">
    <source>
        <dbReference type="Proteomes" id="UP000236655"/>
    </source>
</evidence>
<evidence type="ECO:0000256" key="7">
    <source>
        <dbReference type="RuleBase" id="RU364069"/>
    </source>
</evidence>
<comment type="catalytic activity">
    <reaction evidence="1 7">
        <text>dTDP-4-dehydro-6-deoxy-alpha-D-glucose = dTDP-4-dehydro-beta-L-rhamnose</text>
        <dbReference type="Rhea" id="RHEA:16969"/>
        <dbReference type="ChEBI" id="CHEBI:57649"/>
        <dbReference type="ChEBI" id="CHEBI:62830"/>
        <dbReference type="EC" id="5.1.3.13"/>
    </reaction>
</comment>
<dbReference type="GO" id="GO:0019305">
    <property type="term" value="P:dTDP-rhamnose biosynthetic process"/>
    <property type="evidence" value="ECO:0007669"/>
    <property type="project" value="UniProtKB-UniRule"/>
</dbReference>
<gene>
    <name evidence="8" type="primary">rfbC</name>
    <name evidence="8" type="ORF">CUN60_03470</name>
</gene>
<dbReference type="EMBL" id="CP024847">
    <property type="protein sequence ID" value="AUR51396.1"/>
    <property type="molecule type" value="Genomic_DNA"/>
</dbReference>
<sequence length="188" mass="21243">MEFIKSAIPEVILIKPKVFGDDRGFFLESYKKPLFVANGIDYDFIQDNHSMSAKGVLRGLHYQLNPKAQGKLVRCVSGSVFDVAVDIRRGSPTFGRWVGYELSATNKQMLWIPPGFAHGFITLEDNTQFLYKTTNDYAPEYDRGIKYDDPAISIVWPEIGELLLSGKDQAQPLLKDAEINFVFGKEND</sequence>
<feature type="active site" description="Proton acceptor" evidence="5">
    <location>
        <position position="61"/>
    </location>
</feature>
<dbReference type="GO" id="GO:0000271">
    <property type="term" value="P:polysaccharide biosynthetic process"/>
    <property type="evidence" value="ECO:0007669"/>
    <property type="project" value="TreeGrafter"/>
</dbReference>
<evidence type="ECO:0000256" key="3">
    <source>
        <dbReference type="ARBA" id="ARBA00012098"/>
    </source>
</evidence>
<evidence type="ECO:0000256" key="2">
    <source>
        <dbReference type="ARBA" id="ARBA00001997"/>
    </source>
</evidence>
<protein>
    <recommendedName>
        <fullName evidence="4 7">dTDP-4-dehydrorhamnose 3,5-epimerase</fullName>
        <ecNumber evidence="3 7">5.1.3.13</ecNumber>
    </recommendedName>
    <alternativeName>
        <fullName evidence="7">Thymidine diphospho-4-keto-rhamnose 3,5-epimerase</fullName>
    </alternativeName>
</protein>
<feature type="active site" description="Proton donor" evidence="5">
    <location>
        <position position="131"/>
    </location>
</feature>
<dbReference type="PANTHER" id="PTHR21047:SF2">
    <property type="entry name" value="THYMIDINE DIPHOSPHO-4-KETO-RHAMNOSE 3,5-EPIMERASE"/>
    <property type="match status" value="1"/>
</dbReference>
<accession>A0A2I7N4J9</accession>
<evidence type="ECO:0000256" key="4">
    <source>
        <dbReference type="ARBA" id="ARBA00019595"/>
    </source>
</evidence>
<keyword evidence="7" id="KW-0413">Isomerase</keyword>
<dbReference type="OrthoDB" id="9800680at2"/>
<dbReference type="Gene3D" id="2.60.120.10">
    <property type="entry name" value="Jelly Rolls"/>
    <property type="match status" value="1"/>
</dbReference>
<organism evidence="8 9">
    <name type="scientific">Aquella oligotrophica</name>
    <dbReference type="NCBI Taxonomy" id="2067065"/>
    <lineage>
        <taxon>Bacteria</taxon>
        <taxon>Pseudomonadati</taxon>
        <taxon>Pseudomonadota</taxon>
        <taxon>Betaproteobacteria</taxon>
        <taxon>Neisseriales</taxon>
        <taxon>Neisseriaceae</taxon>
        <taxon>Aquella</taxon>
    </lineage>
</organism>
<evidence type="ECO:0000256" key="5">
    <source>
        <dbReference type="PIRSR" id="PIRSR600888-1"/>
    </source>
</evidence>
<dbReference type="NCBIfam" id="TIGR01221">
    <property type="entry name" value="rmlC"/>
    <property type="match status" value="1"/>
</dbReference>
<dbReference type="Pfam" id="PF00908">
    <property type="entry name" value="dTDP_sugar_isom"/>
    <property type="match status" value="1"/>
</dbReference>
<comment type="similarity">
    <text evidence="7">Belongs to the dTDP-4-dehydrorhamnose 3,5-epimerase family.</text>
</comment>
<dbReference type="InterPro" id="IPR011051">
    <property type="entry name" value="RmlC_Cupin_sf"/>
</dbReference>
<comment type="function">
    <text evidence="2 7">Catalyzes the epimerization of the C3' and C5'positions of dTDP-6-deoxy-D-xylo-4-hexulose, forming dTDP-6-deoxy-L-lyxo-4-hexulose.</text>
</comment>
<name>A0A2I7N4J9_9NEIS</name>